<sequence length="84" mass="9309">EPLIVGISFSVLFPSPCRSLVLCGGVSTPHLYNIFELFISGEGAHQLQGVSNQRQLQLLRSSAAELYLRGEGTTSHRWMISYSR</sequence>
<feature type="non-terminal residue" evidence="1">
    <location>
        <position position="84"/>
    </location>
</feature>
<dbReference type="AlphaFoldDB" id="A0A1A8CKL3"/>
<protein>
    <submittedName>
        <fullName evidence="1">Uncharacterized protein</fullName>
    </submittedName>
</protein>
<accession>A0A1A8CKL3</accession>
<feature type="non-terminal residue" evidence="1">
    <location>
        <position position="1"/>
    </location>
</feature>
<gene>
    <name evidence="1" type="primary">Nfu_g_1_024278</name>
</gene>
<reference evidence="1" key="2">
    <citation type="submission" date="2016-06" db="EMBL/GenBank/DDBJ databases">
        <title>The genome of a short-lived fish provides insights into sex chromosome evolution and the genetic control of aging.</title>
        <authorList>
            <person name="Reichwald K."/>
            <person name="Felder M."/>
            <person name="Petzold A."/>
            <person name="Koch P."/>
            <person name="Groth M."/>
            <person name="Platzer M."/>
        </authorList>
    </citation>
    <scope>NUCLEOTIDE SEQUENCE</scope>
    <source>
        <tissue evidence="1">Brain</tissue>
    </source>
</reference>
<organism evidence="1">
    <name type="scientific">Nothobranchius kadleci</name>
    <name type="common">African annual killifish</name>
    <dbReference type="NCBI Taxonomy" id="1051664"/>
    <lineage>
        <taxon>Eukaryota</taxon>
        <taxon>Metazoa</taxon>
        <taxon>Chordata</taxon>
        <taxon>Craniata</taxon>
        <taxon>Vertebrata</taxon>
        <taxon>Euteleostomi</taxon>
        <taxon>Actinopterygii</taxon>
        <taxon>Neopterygii</taxon>
        <taxon>Teleostei</taxon>
        <taxon>Neoteleostei</taxon>
        <taxon>Acanthomorphata</taxon>
        <taxon>Ovalentaria</taxon>
        <taxon>Atherinomorphae</taxon>
        <taxon>Cyprinodontiformes</taxon>
        <taxon>Nothobranchiidae</taxon>
        <taxon>Nothobranchius</taxon>
    </lineage>
</organism>
<evidence type="ECO:0000313" key="1">
    <source>
        <dbReference type="EMBL" id="SBP79291.1"/>
    </source>
</evidence>
<dbReference type="EMBL" id="HADZ01015350">
    <property type="protein sequence ID" value="SBP79291.1"/>
    <property type="molecule type" value="Transcribed_RNA"/>
</dbReference>
<proteinExistence type="predicted"/>
<name>A0A1A8CKL3_NOTKA</name>
<reference evidence="1" key="1">
    <citation type="submission" date="2016-05" db="EMBL/GenBank/DDBJ databases">
        <authorList>
            <person name="Lavstsen T."/>
            <person name="Jespersen J.S."/>
        </authorList>
    </citation>
    <scope>NUCLEOTIDE SEQUENCE</scope>
    <source>
        <tissue evidence="1">Brain</tissue>
    </source>
</reference>